<proteinExistence type="predicted"/>
<dbReference type="PANTHER" id="PTHR19282">
    <property type="entry name" value="TETRASPANIN"/>
    <property type="match status" value="1"/>
</dbReference>
<evidence type="ECO:0000256" key="3">
    <source>
        <dbReference type="ARBA" id="ARBA00022989"/>
    </source>
</evidence>
<dbReference type="Pfam" id="PF00335">
    <property type="entry name" value="Tetraspanin"/>
    <property type="match status" value="1"/>
</dbReference>
<dbReference type="HOGENOM" id="CLU_055524_4_0_1"/>
<evidence type="ECO:0000313" key="5">
    <source>
        <dbReference type="EMBL" id="EKC21380.1"/>
    </source>
</evidence>
<keyword evidence="4" id="KW-0472">Membrane</keyword>
<name>K1PXZ2_MAGGI</name>
<dbReference type="AlphaFoldDB" id="K1PXZ2"/>
<dbReference type="SUPFAM" id="SSF48652">
    <property type="entry name" value="Tetraspanin"/>
    <property type="match status" value="1"/>
</dbReference>
<dbReference type="EMBL" id="JH816268">
    <property type="protein sequence ID" value="EKC21380.1"/>
    <property type="molecule type" value="Genomic_DNA"/>
</dbReference>
<accession>K1PXZ2</accession>
<dbReference type="PRINTS" id="PR00259">
    <property type="entry name" value="TMFOUR"/>
</dbReference>
<evidence type="ECO:0000256" key="4">
    <source>
        <dbReference type="ARBA" id="ARBA00023136"/>
    </source>
</evidence>
<organism evidence="5">
    <name type="scientific">Magallana gigas</name>
    <name type="common">Pacific oyster</name>
    <name type="synonym">Crassostrea gigas</name>
    <dbReference type="NCBI Taxonomy" id="29159"/>
    <lineage>
        <taxon>Eukaryota</taxon>
        <taxon>Metazoa</taxon>
        <taxon>Spiralia</taxon>
        <taxon>Lophotrochozoa</taxon>
        <taxon>Mollusca</taxon>
        <taxon>Bivalvia</taxon>
        <taxon>Autobranchia</taxon>
        <taxon>Pteriomorphia</taxon>
        <taxon>Ostreida</taxon>
        <taxon>Ostreoidea</taxon>
        <taxon>Ostreidae</taxon>
        <taxon>Magallana</taxon>
    </lineage>
</organism>
<evidence type="ECO:0000256" key="1">
    <source>
        <dbReference type="ARBA" id="ARBA00004141"/>
    </source>
</evidence>
<reference evidence="5" key="1">
    <citation type="journal article" date="2012" name="Nature">
        <title>The oyster genome reveals stress adaptation and complexity of shell formation.</title>
        <authorList>
            <person name="Zhang G."/>
            <person name="Fang X."/>
            <person name="Guo X."/>
            <person name="Li L."/>
            <person name="Luo R."/>
            <person name="Xu F."/>
            <person name="Yang P."/>
            <person name="Zhang L."/>
            <person name="Wang X."/>
            <person name="Qi H."/>
            <person name="Xiong Z."/>
            <person name="Que H."/>
            <person name="Xie Y."/>
            <person name="Holland P.W."/>
            <person name="Paps J."/>
            <person name="Zhu Y."/>
            <person name="Wu F."/>
            <person name="Chen Y."/>
            <person name="Wang J."/>
            <person name="Peng C."/>
            <person name="Meng J."/>
            <person name="Yang L."/>
            <person name="Liu J."/>
            <person name="Wen B."/>
            <person name="Zhang N."/>
            <person name="Huang Z."/>
            <person name="Zhu Q."/>
            <person name="Feng Y."/>
            <person name="Mount A."/>
            <person name="Hedgecock D."/>
            <person name="Xu Z."/>
            <person name="Liu Y."/>
            <person name="Domazet-Loso T."/>
            <person name="Du Y."/>
            <person name="Sun X."/>
            <person name="Zhang S."/>
            <person name="Liu B."/>
            <person name="Cheng P."/>
            <person name="Jiang X."/>
            <person name="Li J."/>
            <person name="Fan D."/>
            <person name="Wang W."/>
            <person name="Fu W."/>
            <person name="Wang T."/>
            <person name="Wang B."/>
            <person name="Zhang J."/>
            <person name="Peng Z."/>
            <person name="Li Y."/>
            <person name="Li N."/>
            <person name="Wang J."/>
            <person name="Chen M."/>
            <person name="He Y."/>
            <person name="Tan F."/>
            <person name="Song X."/>
            <person name="Zheng Q."/>
            <person name="Huang R."/>
            <person name="Yang H."/>
            <person name="Du X."/>
            <person name="Chen L."/>
            <person name="Yang M."/>
            <person name="Gaffney P.M."/>
            <person name="Wang S."/>
            <person name="Luo L."/>
            <person name="She Z."/>
            <person name="Ming Y."/>
            <person name="Huang W."/>
            <person name="Zhang S."/>
            <person name="Huang B."/>
            <person name="Zhang Y."/>
            <person name="Qu T."/>
            <person name="Ni P."/>
            <person name="Miao G."/>
            <person name="Wang J."/>
            <person name="Wang Q."/>
            <person name="Steinberg C.E."/>
            <person name="Wang H."/>
            <person name="Li N."/>
            <person name="Qian L."/>
            <person name="Zhang G."/>
            <person name="Li Y."/>
            <person name="Yang H."/>
            <person name="Liu X."/>
            <person name="Wang J."/>
            <person name="Yin Y."/>
            <person name="Wang J."/>
        </authorList>
    </citation>
    <scope>NUCLEOTIDE SEQUENCE [LARGE SCALE GENOMIC DNA]</scope>
    <source>
        <strain evidence="5">05x7-T-G4-1.051#20</strain>
    </source>
</reference>
<dbReference type="GO" id="GO:0016020">
    <property type="term" value="C:membrane"/>
    <property type="evidence" value="ECO:0007669"/>
    <property type="project" value="UniProtKB-SubCell"/>
</dbReference>
<dbReference type="InParanoid" id="K1PXZ2"/>
<dbReference type="InterPro" id="IPR008952">
    <property type="entry name" value="Tetraspanin_EC2_sf"/>
</dbReference>
<evidence type="ECO:0000256" key="2">
    <source>
        <dbReference type="ARBA" id="ARBA00022692"/>
    </source>
</evidence>
<protein>
    <submittedName>
        <fullName evidence="5">Tetraspanin-1</fullName>
    </submittedName>
</protein>
<sequence length="315" mass="34729">MTQLDMYNYFKIPPLTRRAKGVEMKRWNTGQKMCFTEKWGPIFLKVINVIFLIFGLALIVPGVLILANNDVVNSKVLPLMKQLTFGGINMGDMIIGLCVSLIVVGTLVILVSLLGLIGACSGNPAYLDIYGGIVLILFLIKAFAVFMWIENNSKLETWMKTNLVSLLNNYGSDDLTTSETSTSWNYLFMLMSCCGVNAVTGINNDFDTSAWITSSSAGSKHIPTSCCTGVTSETYSTFTNTACTDSVTSGYNTKGCYDAIYTSLSAYYIIFIAVGVTVMVVEVHFKRISINIYLIYSKAMESYLKAPTRVIIKHC</sequence>
<keyword evidence="3" id="KW-1133">Transmembrane helix</keyword>
<gene>
    <name evidence="5" type="ORF">CGI_10004003</name>
</gene>
<keyword evidence="2" id="KW-0812">Transmembrane</keyword>
<dbReference type="InterPro" id="IPR018499">
    <property type="entry name" value="Tetraspanin/Peripherin"/>
</dbReference>
<dbReference type="Gene3D" id="1.10.1450.10">
    <property type="entry name" value="Tetraspanin"/>
    <property type="match status" value="1"/>
</dbReference>
<comment type="subcellular location">
    <subcellularLocation>
        <location evidence="1">Membrane</location>
        <topology evidence="1">Multi-pass membrane protein</topology>
    </subcellularLocation>
</comment>